<evidence type="ECO:0000313" key="1">
    <source>
        <dbReference type="EMBL" id="TGE29838.1"/>
    </source>
</evidence>
<gene>
    <name evidence="1" type="ORF">E5K02_10365</name>
</gene>
<dbReference type="Proteomes" id="UP000298471">
    <property type="component" value="Unassembled WGS sequence"/>
</dbReference>
<dbReference type="RefSeq" id="WP_135394644.1">
    <property type="nucleotide sequence ID" value="NZ_SRMB01000001.1"/>
</dbReference>
<sequence>MSDCTNCHKDFCDCTRESSQAARVNAADWRAFRVVQELNKAKVCYKEAPTENVVIILKLGKPDVYLSLKPAGNQYKYRIKGRKWAKMDGREFMERIAKAYTYQK</sequence>
<dbReference type="OrthoDB" id="181393at768503"/>
<proteinExistence type="predicted"/>
<dbReference type="AlphaFoldDB" id="A0A4Z0QID1"/>
<evidence type="ECO:0000313" key="2">
    <source>
        <dbReference type="Proteomes" id="UP000298471"/>
    </source>
</evidence>
<organism evidence="1 2">
    <name type="scientific">Hymenobacter metallicola</name>
    <dbReference type="NCBI Taxonomy" id="2563114"/>
    <lineage>
        <taxon>Bacteria</taxon>
        <taxon>Pseudomonadati</taxon>
        <taxon>Bacteroidota</taxon>
        <taxon>Cytophagia</taxon>
        <taxon>Cytophagales</taxon>
        <taxon>Hymenobacteraceae</taxon>
        <taxon>Hymenobacter</taxon>
    </lineage>
</organism>
<accession>A0A4Z0QID1</accession>
<dbReference type="EMBL" id="SRMB01000001">
    <property type="protein sequence ID" value="TGE29838.1"/>
    <property type="molecule type" value="Genomic_DNA"/>
</dbReference>
<keyword evidence="2" id="KW-1185">Reference proteome</keyword>
<reference evidence="1 2" key="1">
    <citation type="submission" date="2019-04" db="EMBL/GenBank/DDBJ databases">
        <authorList>
            <person name="Feng G."/>
            <person name="Zhang J."/>
            <person name="Zhu H."/>
        </authorList>
    </citation>
    <scope>NUCLEOTIDE SEQUENCE [LARGE SCALE GENOMIC DNA]</scope>
    <source>
        <strain evidence="1 2">9PBR-1</strain>
    </source>
</reference>
<comment type="caution">
    <text evidence="1">The sequence shown here is derived from an EMBL/GenBank/DDBJ whole genome shotgun (WGS) entry which is preliminary data.</text>
</comment>
<protein>
    <submittedName>
        <fullName evidence="1">Uncharacterized protein</fullName>
    </submittedName>
</protein>
<name>A0A4Z0QID1_9BACT</name>